<protein>
    <recommendedName>
        <fullName evidence="4">dolichyl-phosphate beta-glucosyltransferase</fullName>
        <ecNumber evidence="4">2.4.1.117</ecNumber>
    </recommendedName>
</protein>
<comment type="subcellular location">
    <subcellularLocation>
        <location evidence="1">Endoplasmic reticulum membrane</location>
        <topology evidence="1">Single-pass membrane protein</topology>
    </subcellularLocation>
</comment>
<evidence type="ECO:0000256" key="3">
    <source>
        <dbReference type="ARBA" id="ARBA00006739"/>
    </source>
</evidence>
<dbReference type="GO" id="GO:0006487">
    <property type="term" value="P:protein N-linked glycosylation"/>
    <property type="evidence" value="ECO:0007669"/>
    <property type="project" value="TreeGrafter"/>
</dbReference>
<dbReference type="InterPro" id="IPR001173">
    <property type="entry name" value="Glyco_trans_2-like"/>
</dbReference>
<evidence type="ECO:0000256" key="9">
    <source>
        <dbReference type="ARBA" id="ARBA00022968"/>
    </source>
</evidence>
<comment type="catalytic activity">
    <reaction evidence="12">
        <text>a di-trans,poly-cis-dolichyl phosphate + UDP-alpha-D-glucose = a di-trans,poly-cis-dolichyl beta-D-glucosyl phosphate + UDP</text>
        <dbReference type="Rhea" id="RHEA:15401"/>
        <dbReference type="Rhea" id="RHEA-COMP:19498"/>
        <dbReference type="Rhea" id="RHEA-COMP:19502"/>
        <dbReference type="ChEBI" id="CHEBI:57525"/>
        <dbReference type="ChEBI" id="CHEBI:57683"/>
        <dbReference type="ChEBI" id="CHEBI:58223"/>
        <dbReference type="ChEBI" id="CHEBI:58885"/>
        <dbReference type="EC" id="2.4.1.117"/>
    </reaction>
    <physiologicalReaction direction="left-to-right" evidence="12">
        <dbReference type="Rhea" id="RHEA:15402"/>
    </physiologicalReaction>
</comment>
<keyword evidence="10" id="KW-1133">Transmembrane helix</keyword>
<dbReference type="CDD" id="cd04188">
    <property type="entry name" value="DPG_synthase"/>
    <property type="match status" value="1"/>
</dbReference>
<evidence type="ECO:0000256" key="5">
    <source>
        <dbReference type="ARBA" id="ARBA00022676"/>
    </source>
</evidence>
<keyword evidence="8" id="KW-0256">Endoplasmic reticulum</keyword>
<organism evidence="14 15">
    <name type="scientific">Candidatus Kerfeldbacteria bacterium CG15_BIG_FIL_POST_REV_8_21_14_020_45_12</name>
    <dbReference type="NCBI Taxonomy" id="2014247"/>
    <lineage>
        <taxon>Bacteria</taxon>
        <taxon>Candidatus Kerfeldiibacteriota</taxon>
    </lineage>
</organism>
<comment type="pathway">
    <text evidence="2">Protein modification; protein glycosylation.</text>
</comment>
<evidence type="ECO:0000259" key="13">
    <source>
        <dbReference type="Pfam" id="PF00535"/>
    </source>
</evidence>
<comment type="caution">
    <text evidence="14">The sequence shown here is derived from an EMBL/GenBank/DDBJ whole genome shotgun (WGS) entry which is preliminary data.</text>
</comment>
<dbReference type="Gene3D" id="3.90.550.10">
    <property type="entry name" value="Spore Coat Polysaccharide Biosynthesis Protein SpsA, Chain A"/>
    <property type="match status" value="1"/>
</dbReference>
<comment type="similarity">
    <text evidence="3">Belongs to the glycosyltransferase 2 family.</text>
</comment>
<evidence type="ECO:0000256" key="1">
    <source>
        <dbReference type="ARBA" id="ARBA00004389"/>
    </source>
</evidence>
<dbReference type="PANTHER" id="PTHR10859:SF91">
    <property type="entry name" value="DOLICHYL-PHOSPHATE BETA-GLUCOSYLTRANSFERASE"/>
    <property type="match status" value="1"/>
</dbReference>
<evidence type="ECO:0000256" key="11">
    <source>
        <dbReference type="ARBA" id="ARBA00023136"/>
    </source>
</evidence>
<evidence type="ECO:0000313" key="15">
    <source>
        <dbReference type="Proteomes" id="UP000230292"/>
    </source>
</evidence>
<feature type="domain" description="Glycosyltransferase 2-like" evidence="13">
    <location>
        <begin position="6"/>
        <end position="167"/>
    </location>
</feature>
<keyword evidence="11" id="KW-0472">Membrane</keyword>
<dbReference type="Proteomes" id="UP000230292">
    <property type="component" value="Unassembled WGS sequence"/>
</dbReference>
<keyword evidence="9" id="KW-0735">Signal-anchor</keyword>
<dbReference type="PANTHER" id="PTHR10859">
    <property type="entry name" value="GLYCOSYL TRANSFERASE"/>
    <property type="match status" value="1"/>
</dbReference>
<evidence type="ECO:0000256" key="2">
    <source>
        <dbReference type="ARBA" id="ARBA00004922"/>
    </source>
</evidence>
<dbReference type="EMBL" id="PFGC01000040">
    <property type="protein sequence ID" value="PIW36794.1"/>
    <property type="molecule type" value="Genomic_DNA"/>
</dbReference>
<accession>A0A2M7H3K5</accession>
<evidence type="ECO:0000256" key="8">
    <source>
        <dbReference type="ARBA" id="ARBA00022824"/>
    </source>
</evidence>
<sequence length="237" mass="26267">MTKLDLIIPAYNEEKRIGPTLRTYLEYFDESVRLTVVLNGCTDNTAAIVESYQSWAGDRLRLIESTGTAGKGRAIVEGWKASDSELLGFVDADASTNPGEFEKLMLAVDGVDGVIASRFMPGATIVNRQGSLRTLMSRAFSTAVKIIFGMPFQDTQCGAKIFHRSALAPILDKLQETSMVFDVELLWRLYKNGSTIREIPSYWVDKAGSPLLGHTGSFLRTGSLMLLGLFRIRFNRQ</sequence>
<dbReference type="EC" id="2.4.1.117" evidence="4"/>
<proteinExistence type="inferred from homology"/>
<dbReference type="AlphaFoldDB" id="A0A2M7H3K5"/>
<evidence type="ECO:0000256" key="4">
    <source>
        <dbReference type="ARBA" id="ARBA00012583"/>
    </source>
</evidence>
<keyword evidence="5" id="KW-0328">Glycosyltransferase</keyword>
<evidence type="ECO:0000256" key="6">
    <source>
        <dbReference type="ARBA" id="ARBA00022679"/>
    </source>
</evidence>
<keyword evidence="7" id="KW-0812">Transmembrane</keyword>
<dbReference type="InterPro" id="IPR035518">
    <property type="entry name" value="DPG_synthase"/>
</dbReference>
<reference evidence="14 15" key="1">
    <citation type="submission" date="2017-09" db="EMBL/GenBank/DDBJ databases">
        <title>Depth-based differentiation of microbial function through sediment-hosted aquifers and enrichment of novel symbionts in the deep terrestrial subsurface.</title>
        <authorList>
            <person name="Probst A.J."/>
            <person name="Ladd B."/>
            <person name="Jarett J.K."/>
            <person name="Geller-Mcgrath D.E."/>
            <person name="Sieber C.M."/>
            <person name="Emerson J.B."/>
            <person name="Anantharaman K."/>
            <person name="Thomas B.C."/>
            <person name="Malmstrom R."/>
            <person name="Stieglmeier M."/>
            <person name="Klingl A."/>
            <person name="Woyke T."/>
            <person name="Ryan C.M."/>
            <person name="Banfield J.F."/>
        </authorList>
    </citation>
    <scope>NUCLEOTIDE SEQUENCE [LARGE SCALE GENOMIC DNA]</scope>
    <source>
        <strain evidence="14">CG15_BIG_FIL_POST_REV_8_21_14_020_45_12</strain>
    </source>
</reference>
<dbReference type="SUPFAM" id="SSF53448">
    <property type="entry name" value="Nucleotide-diphospho-sugar transferases"/>
    <property type="match status" value="1"/>
</dbReference>
<dbReference type="GO" id="GO:0004581">
    <property type="term" value="F:dolichyl-phosphate beta-glucosyltransferase activity"/>
    <property type="evidence" value="ECO:0007669"/>
    <property type="project" value="UniProtKB-EC"/>
</dbReference>
<keyword evidence="6 14" id="KW-0808">Transferase</keyword>
<gene>
    <name evidence="14" type="ORF">COW24_03460</name>
</gene>
<name>A0A2M7H3K5_9BACT</name>
<evidence type="ECO:0000256" key="12">
    <source>
        <dbReference type="ARBA" id="ARBA00045097"/>
    </source>
</evidence>
<evidence type="ECO:0000313" key="14">
    <source>
        <dbReference type="EMBL" id="PIW36794.1"/>
    </source>
</evidence>
<evidence type="ECO:0000256" key="10">
    <source>
        <dbReference type="ARBA" id="ARBA00022989"/>
    </source>
</evidence>
<evidence type="ECO:0000256" key="7">
    <source>
        <dbReference type="ARBA" id="ARBA00022692"/>
    </source>
</evidence>
<dbReference type="InterPro" id="IPR029044">
    <property type="entry name" value="Nucleotide-diphossugar_trans"/>
</dbReference>
<dbReference type="Pfam" id="PF00535">
    <property type="entry name" value="Glycos_transf_2"/>
    <property type="match status" value="1"/>
</dbReference>